<organism evidence="13 14">
    <name type="scientific">Basidiobolus ranarum</name>
    <dbReference type="NCBI Taxonomy" id="34480"/>
    <lineage>
        <taxon>Eukaryota</taxon>
        <taxon>Fungi</taxon>
        <taxon>Fungi incertae sedis</taxon>
        <taxon>Zoopagomycota</taxon>
        <taxon>Entomophthoromycotina</taxon>
        <taxon>Basidiobolomycetes</taxon>
        <taxon>Basidiobolales</taxon>
        <taxon>Basidiobolaceae</taxon>
        <taxon>Basidiobolus</taxon>
    </lineage>
</organism>
<evidence type="ECO:0000256" key="6">
    <source>
        <dbReference type="ARBA" id="ARBA00023015"/>
    </source>
</evidence>
<keyword evidence="10" id="KW-0175">Coiled coil</keyword>
<name>A0ABR2W6G2_9FUNG</name>
<evidence type="ECO:0000256" key="10">
    <source>
        <dbReference type="SAM" id="Coils"/>
    </source>
</evidence>
<dbReference type="SUPFAM" id="SSF57667">
    <property type="entry name" value="beta-beta-alpha zinc fingers"/>
    <property type="match status" value="2"/>
</dbReference>
<dbReference type="InterPro" id="IPR013087">
    <property type="entry name" value="Znf_C2H2_type"/>
</dbReference>
<comment type="subcellular location">
    <subcellularLocation>
        <location evidence="1">Nucleus</location>
    </subcellularLocation>
</comment>
<feature type="coiled-coil region" evidence="10">
    <location>
        <begin position="379"/>
        <end position="430"/>
    </location>
</feature>
<dbReference type="PROSITE" id="PS00028">
    <property type="entry name" value="ZINC_FINGER_C2H2_1"/>
    <property type="match status" value="2"/>
</dbReference>
<keyword evidence="14" id="KW-1185">Reference proteome</keyword>
<dbReference type="PANTHER" id="PTHR47772">
    <property type="entry name" value="ZINC FINGER PROTEIN 200"/>
    <property type="match status" value="1"/>
</dbReference>
<dbReference type="Gene3D" id="3.30.160.60">
    <property type="entry name" value="Classic Zinc Finger"/>
    <property type="match status" value="3"/>
</dbReference>
<evidence type="ECO:0000256" key="3">
    <source>
        <dbReference type="ARBA" id="ARBA00022737"/>
    </source>
</evidence>
<dbReference type="Proteomes" id="UP001479436">
    <property type="component" value="Unassembled WGS sequence"/>
</dbReference>
<dbReference type="EMBL" id="JASJQH010006985">
    <property type="protein sequence ID" value="KAK9721284.1"/>
    <property type="molecule type" value="Genomic_DNA"/>
</dbReference>
<reference evidence="13 14" key="1">
    <citation type="submission" date="2023-04" db="EMBL/GenBank/DDBJ databases">
        <title>Genome of Basidiobolus ranarum AG-B5.</title>
        <authorList>
            <person name="Stajich J.E."/>
            <person name="Carter-House D."/>
            <person name="Gryganskyi A."/>
        </authorList>
    </citation>
    <scope>NUCLEOTIDE SEQUENCE [LARGE SCALE GENOMIC DNA]</scope>
    <source>
        <strain evidence="13 14">AG-B5</strain>
    </source>
</reference>
<dbReference type="Pfam" id="PF00096">
    <property type="entry name" value="zf-C2H2"/>
    <property type="match status" value="2"/>
</dbReference>
<feature type="region of interest" description="Disordered" evidence="11">
    <location>
        <begin position="275"/>
        <end position="333"/>
    </location>
</feature>
<evidence type="ECO:0000256" key="2">
    <source>
        <dbReference type="ARBA" id="ARBA00022723"/>
    </source>
</evidence>
<evidence type="ECO:0000256" key="4">
    <source>
        <dbReference type="ARBA" id="ARBA00022771"/>
    </source>
</evidence>
<keyword evidence="3" id="KW-0677">Repeat</keyword>
<evidence type="ECO:0000256" key="8">
    <source>
        <dbReference type="ARBA" id="ARBA00023242"/>
    </source>
</evidence>
<comment type="caution">
    <text evidence="13">The sequence shown here is derived from an EMBL/GenBank/DDBJ whole genome shotgun (WGS) entry which is preliminary data.</text>
</comment>
<dbReference type="InterPro" id="IPR036236">
    <property type="entry name" value="Znf_C2H2_sf"/>
</dbReference>
<evidence type="ECO:0000256" key="11">
    <source>
        <dbReference type="SAM" id="MobiDB-lite"/>
    </source>
</evidence>
<keyword evidence="4 9" id="KW-0863">Zinc-finger</keyword>
<feature type="region of interest" description="Disordered" evidence="11">
    <location>
        <begin position="42"/>
        <end position="99"/>
    </location>
</feature>
<keyword evidence="5" id="KW-0862">Zinc</keyword>
<evidence type="ECO:0000256" key="5">
    <source>
        <dbReference type="ARBA" id="ARBA00022833"/>
    </source>
</evidence>
<evidence type="ECO:0000256" key="1">
    <source>
        <dbReference type="ARBA" id="ARBA00004123"/>
    </source>
</evidence>
<dbReference type="InterPro" id="IPR050636">
    <property type="entry name" value="C2H2-ZF_domain-containing"/>
</dbReference>
<feature type="compositionally biased region" description="Polar residues" evidence="11">
    <location>
        <begin position="42"/>
        <end position="54"/>
    </location>
</feature>
<evidence type="ECO:0000256" key="7">
    <source>
        <dbReference type="ARBA" id="ARBA00023163"/>
    </source>
</evidence>
<feature type="domain" description="C2H2-type" evidence="12">
    <location>
        <begin position="135"/>
        <end position="162"/>
    </location>
</feature>
<keyword evidence="8" id="KW-0539">Nucleus</keyword>
<dbReference type="PROSITE" id="PS50157">
    <property type="entry name" value="ZINC_FINGER_C2H2_2"/>
    <property type="match status" value="3"/>
</dbReference>
<proteinExistence type="predicted"/>
<feature type="compositionally biased region" description="Polar residues" evidence="11">
    <location>
        <begin position="303"/>
        <end position="321"/>
    </location>
</feature>
<feature type="compositionally biased region" description="Low complexity" evidence="11">
    <location>
        <begin position="287"/>
        <end position="302"/>
    </location>
</feature>
<evidence type="ECO:0000259" key="12">
    <source>
        <dbReference type="PROSITE" id="PS50157"/>
    </source>
</evidence>
<sequence length="450" mass="51016">MRPITNFPCGNGATSHKKTSSFIFGSSCILCSPNLQQPPKYYSSNPFRMSSVRTPPSPDQVLEPSSSQQNMPSEPSTSKSKPKKNKSSSEAPFTSKFSIHESPDIPNSFSSAFSTFSLNSGQSFASANSTPEKPYACNQCDQSFSRLHNLKSHYLTHNQERQHQCTICHHYFRRQHDLKRHVKLHTGERPHECELCGRTFARLDSLNRHRKADGGTGCSTSKNRGKVAIISQEPSTSASSNQVLHDPKQTLIQISTLTQQASTSNSTEYIFYHHSPTESHSSPIIPSSLNQTSSSQLLGSSTIPDSPQSSHIWQMSSTQEQAHSEPPSDTIAHLVHPNRSGLIERLEYERESSYELHRGSSVSTHSDDGSHDRSYLYSREYLKERNRYLETRVSELEHEVIAERKLRKHREYLEERVRELEIEKSLLKSLLIERRDESNKPAFEKKRKST</sequence>
<feature type="domain" description="C2H2-type" evidence="12">
    <location>
        <begin position="191"/>
        <end position="215"/>
    </location>
</feature>
<keyword evidence="2" id="KW-0479">Metal-binding</keyword>
<keyword evidence="7" id="KW-0804">Transcription</keyword>
<protein>
    <recommendedName>
        <fullName evidence="12">C2H2-type domain-containing protein</fullName>
    </recommendedName>
</protein>
<evidence type="ECO:0000313" key="14">
    <source>
        <dbReference type="Proteomes" id="UP001479436"/>
    </source>
</evidence>
<keyword evidence="6" id="KW-0805">Transcription regulation</keyword>
<dbReference type="SMART" id="SM00355">
    <property type="entry name" value="ZnF_C2H2"/>
    <property type="match status" value="3"/>
</dbReference>
<evidence type="ECO:0000313" key="13">
    <source>
        <dbReference type="EMBL" id="KAK9721284.1"/>
    </source>
</evidence>
<dbReference type="PANTHER" id="PTHR47772:SF13">
    <property type="entry name" value="GASTRULA ZINC FINGER PROTEIN XLCGF49.1-LIKE-RELATED"/>
    <property type="match status" value="1"/>
</dbReference>
<feature type="domain" description="C2H2-type" evidence="12">
    <location>
        <begin position="163"/>
        <end position="190"/>
    </location>
</feature>
<evidence type="ECO:0000256" key="9">
    <source>
        <dbReference type="PROSITE-ProRule" id="PRU00042"/>
    </source>
</evidence>
<gene>
    <name evidence="13" type="ORF">K7432_003548</name>
</gene>
<accession>A0ABR2W6G2</accession>